<comment type="caution">
    <text evidence="2">The sequence shown here is derived from an EMBL/GenBank/DDBJ whole genome shotgun (WGS) entry which is preliminary data.</text>
</comment>
<protein>
    <submittedName>
        <fullName evidence="2">Uncharacterized protein</fullName>
    </submittedName>
</protein>
<keyword evidence="1" id="KW-0812">Transmembrane</keyword>
<dbReference type="Proteomes" id="UP001398420">
    <property type="component" value="Unassembled WGS sequence"/>
</dbReference>
<gene>
    <name evidence="2" type="ORF">AAF454_09370</name>
</gene>
<sequence length="52" mass="5765">MKIIGLLILGILLSLCLVTFLEDIGLLMLAGLGLGSLFVIIYQLERNYKNNQ</sequence>
<dbReference type="EMBL" id="JBCEWA010000006">
    <property type="protein sequence ID" value="MEL5988612.1"/>
    <property type="molecule type" value="Genomic_DNA"/>
</dbReference>
<organism evidence="2 3">
    <name type="scientific">Kurthia gibsonii</name>
    <dbReference type="NCBI Taxonomy" id="33946"/>
    <lineage>
        <taxon>Bacteria</taxon>
        <taxon>Bacillati</taxon>
        <taxon>Bacillota</taxon>
        <taxon>Bacilli</taxon>
        <taxon>Bacillales</taxon>
        <taxon>Caryophanaceae</taxon>
        <taxon>Kurthia</taxon>
    </lineage>
</organism>
<accession>A0ABU9LP17</accession>
<reference evidence="2 3" key="1">
    <citation type="submission" date="2024-04" db="EMBL/GenBank/DDBJ databases">
        <authorList>
            <person name="Wu Y.S."/>
            <person name="Zhang L."/>
        </authorList>
    </citation>
    <scope>NUCLEOTIDE SEQUENCE [LARGE SCALE GENOMIC DNA]</scope>
    <source>
        <strain evidence="2 3">KG-01</strain>
    </source>
</reference>
<dbReference type="RefSeq" id="WP_342302970.1">
    <property type="nucleotide sequence ID" value="NZ_JBCEWA010000006.1"/>
</dbReference>
<feature type="transmembrane region" description="Helical" evidence="1">
    <location>
        <begin position="26"/>
        <end position="44"/>
    </location>
</feature>
<proteinExistence type="predicted"/>
<keyword evidence="1" id="KW-0472">Membrane</keyword>
<name>A0ABU9LP17_9BACL</name>
<evidence type="ECO:0000313" key="2">
    <source>
        <dbReference type="EMBL" id="MEL5988612.1"/>
    </source>
</evidence>
<evidence type="ECO:0000256" key="1">
    <source>
        <dbReference type="SAM" id="Phobius"/>
    </source>
</evidence>
<evidence type="ECO:0000313" key="3">
    <source>
        <dbReference type="Proteomes" id="UP001398420"/>
    </source>
</evidence>
<keyword evidence="1" id="KW-1133">Transmembrane helix</keyword>
<keyword evidence="3" id="KW-1185">Reference proteome</keyword>